<comment type="caution">
    <text evidence="3">The sequence shown here is derived from an EMBL/GenBank/DDBJ whole genome shotgun (WGS) entry which is preliminary data.</text>
</comment>
<dbReference type="PANTHER" id="PTHR35186">
    <property type="entry name" value="ANK_REP_REGION DOMAIN-CONTAINING PROTEIN"/>
    <property type="match status" value="1"/>
</dbReference>
<reference evidence="3 4" key="1">
    <citation type="submission" date="2023-01" db="EMBL/GenBank/DDBJ databases">
        <title>Analysis of 21 Apiospora genomes using comparative genomics revels a genus with tremendous synthesis potential of carbohydrate active enzymes and secondary metabolites.</title>
        <authorList>
            <person name="Sorensen T."/>
        </authorList>
    </citation>
    <scope>NUCLEOTIDE SEQUENCE [LARGE SCALE GENOMIC DNA]</scope>
    <source>
        <strain evidence="3 4">CBS 83171</strain>
    </source>
</reference>
<organism evidence="3 4">
    <name type="scientific">Apiospora saccharicola</name>
    <dbReference type="NCBI Taxonomy" id="335842"/>
    <lineage>
        <taxon>Eukaryota</taxon>
        <taxon>Fungi</taxon>
        <taxon>Dikarya</taxon>
        <taxon>Ascomycota</taxon>
        <taxon>Pezizomycotina</taxon>
        <taxon>Sordariomycetes</taxon>
        <taxon>Xylariomycetidae</taxon>
        <taxon>Amphisphaeriales</taxon>
        <taxon>Apiosporaceae</taxon>
        <taxon>Apiospora</taxon>
    </lineage>
</organism>
<accession>A0ABR1TQ10</accession>
<dbReference type="Proteomes" id="UP001446871">
    <property type="component" value="Unassembled WGS sequence"/>
</dbReference>
<dbReference type="Pfam" id="PF24476">
    <property type="entry name" value="DUF7580"/>
    <property type="match status" value="1"/>
</dbReference>
<proteinExistence type="predicted"/>
<evidence type="ECO:0000259" key="2">
    <source>
        <dbReference type="Pfam" id="PF24476"/>
    </source>
</evidence>
<keyword evidence="4" id="KW-1185">Reference proteome</keyword>
<name>A0ABR1TQ10_9PEZI</name>
<dbReference type="EMBL" id="JAQQWM010000009">
    <property type="protein sequence ID" value="KAK8047946.1"/>
    <property type="molecule type" value="Genomic_DNA"/>
</dbReference>
<protein>
    <recommendedName>
        <fullName evidence="2">DUF7580 domain-containing protein</fullName>
    </recommendedName>
</protein>
<evidence type="ECO:0000256" key="1">
    <source>
        <dbReference type="SAM" id="MobiDB-lite"/>
    </source>
</evidence>
<gene>
    <name evidence="3" type="ORF">PG996_016010</name>
</gene>
<dbReference type="PANTHER" id="PTHR35186:SF4">
    <property type="entry name" value="PRION-INHIBITION AND PROPAGATION HELO DOMAIN-CONTAINING PROTEIN"/>
    <property type="match status" value="1"/>
</dbReference>
<evidence type="ECO:0000313" key="4">
    <source>
        <dbReference type="Proteomes" id="UP001446871"/>
    </source>
</evidence>
<dbReference type="InterPro" id="IPR056002">
    <property type="entry name" value="DUF7580"/>
</dbReference>
<evidence type="ECO:0000313" key="3">
    <source>
        <dbReference type="EMBL" id="KAK8047946.1"/>
    </source>
</evidence>
<feature type="domain" description="DUF7580" evidence="2">
    <location>
        <begin position="259"/>
        <end position="609"/>
    </location>
</feature>
<sequence>MARRYDWLFCALTPLHIFNATSGSVAAYSNSFDEAVKILFARFADISDGCKMAEVLGIASAVLGLLPLAVEVVKGFHTLCHAIKASRACTKKLVALDVDLQTQKAIFINECEHILGMVSSSSHDPRMMTQDPDHPLWCDGALESRVKACMAQSYEQCIHIIKAMRDCQQELASGLELFTIIRRERSSEESLRMTFLRLRKSLMFSLDTSRYERKLDKIRQHNMSISMIRSQIKEFQERQAKEPRLKLPAKNSLPSWISTVHELSKDAYTTLTSAFSCQVDGHIDHFAALRAEDTGIPRGSVHLNVGLAYCLSKAYEPQHVLPFSLEAFAPHEDWQPVSPSQRRRVRFSQEPSKDSSNYQHTQIMTAQESQVTNLSKVENACAYLETSFSSQSPTDHSYLAYIYEAALCHHSFYVTADRKGALRYSGTLSNVMLDTGSGSMPITDQYKLAIKVTMAMLQFHSTPWLRERWNTSDLLLGTLDYTQRASRADLFLRSRFFSQTADNDVDPSKTPEVIIWDTKGKEGRRHTENLGVALLEIDRWAPLSQIRLDNDPDDVATAMRAAQQITVLGKCYGDIVQRCLKCHFGSGHDLSKVELQSAIYTNVVCPLQHLVEALDGKVDDGFRNRSV</sequence>
<feature type="region of interest" description="Disordered" evidence="1">
    <location>
        <begin position="335"/>
        <end position="358"/>
    </location>
</feature>